<feature type="chain" id="PRO_5038678397" evidence="3">
    <location>
        <begin position="21"/>
        <end position="349"/>
    </location>
</feature>
<dbReference type="Pfam" id="PF11611">
    <property type="entry name" value="DUF4352"/>
    <property type="match status" value="1"/>
</dbReference>
<dbReference type="InterPro" id="IPR031343">
    <property type="entry name" value="DUF5105"/>
</dbReference>
<evidence type="ECO:0000256" key="3">
    <source>
        <dbReference type="SAM" id="SignalP"/>
    </source>
</evidence>
<protein>
    <submittedName>
        <fullName evidence="6">DUF4352 domain-containing protein</fullName>
    </submittedName>
</protein>
<proteinExistence type="predicted"/>
<evidence type="ECO:0000256" key="2">
    <source>
        <dbReference type="SAM" id="MobiDB-lite"/>
    </source>
</evidence>
<accession>A0A7C9MSD1</accession>
<evidence type="ECO:0000259" key="5">
    <source>
        <dbReference type="Pfam" id="PF17118"/>
    </source>
</evidence>
<evidence type="ECO:0000256" key="1">
    <source>
        <dbReference type="ARBA" id="ARBA00022729"/>
    </source>
</evidence>
<comment type="caution">
    <text evidence="6">The sequence shown here is derived from an EMBL/GenBank/DDBJ whole genome shotgun (WGS) entry which is preliminary data.</text>
</comment>
<feature type="domain" description="DUF5105" evidence="5">
    <location>
        <begin position="157"/>
        <end position="289"/>
    </location>
</feature>
<evidence type="ECO:0000313" key="6">
    <source>
        <dbReference type="EMBL" id="MYV05628.1"/>
    </source>
</evidence>
<feature type="region of interest" description="Disordered" evidence="2">
    <location>
        <begin position="273"/>
        <end position="306"/>
    </location>
</feature>
<feature type="domain" description="DUF4352" evidence="4">
    <location>
        <begin position="31"/>
        <end position="140"/>
    </location>
</feature>
<organism evidence="6 7">
    <name type="scientific">Furfurilactobacillus rossiae</name>
    <dbReference type="NCBI Taxonomy" id="231049"/>
    <lineage>
        <taxon>Bacteria</taxon>
        <taxon>Bacillati</taxon>
        <taxon>Bacillota</taxon>
        <taxon>Bacilli</taxon>
        <taxon>Lactobacillales</taxon>
        <taxon>Lactobacillaceae</taxon>
        <taxon>Furfurilactobacillus</taxon>
    </lineage>
</organism>
<gene>
    <name evidence="6" type="ORF">GB992_07195</name>
</gene>
<reference evidence="6 7" key="1">
    <citation type="journal article" date="2019" name="Appl. Environ. Microbiol.">
        <title>Genetic determinants of hydroxycinnamic acid metabolism in heterofermentative lactobacilli.</title>
        <authorList>
            <person name="Gaur G."/>
            <person name="Oh J.H."/>
            <person name="Filannino P."/>
            <person name="Gobbetti M."/>
            <person name="van Pijkeren J.P."/>
            <person name="Ganzle M.G."/>
        </authorList>
    </citation>
    <scope>NUCLEOTIDE SEQUENCE [LARGE SCALE GENOMIC DNA]</scope>
    <source>
        <strain evidence="6 7">FUA3583</strain>
    </source>
</reference>
<feature type="region of interest" description="Disordered" evidence="2">
    <location>
        <begin position="139"/>
        <end position="159"/>
    </location>
</feature>
<dbReference type="InterPro" id="IPR029050">
    <property type="entry name" value="Immunoprotect_excell_Ig-like"/>
</dbReference>
<keyword evidence="1 3" id="KW-0732">Signal</keyword>
<feature type="compositionally biased region" description="Acidic residues" evidence="2">
    <location>
        <begin position="282"/>
        <end position="301"/>
    </location>
</feature>
<name>A0A7C9MSD1_9LACO</name>
<evidence type="ECO:0000259" key="4">
    <source>
        <dbReference type="Pfam" id="PF11611"/>
    </source>
</evidence>
<dbReference type="Gene3D" id="2.60.40.1240">
    <property type="match status" value="1"/>
</dbReference>
<dbReference type="PROSITE" id="PS51257">
    <property type="entry name" value="PROKAR_LIPOPROTEIN"/>
    <property type="match status" value="1"/>
</dbReference>
<sequence length="349" mass="38007">MTHKQLLIVPAVLLAALLTACSTKSGQSSPSHGDEVTIQSGTYVRPSDVSAPTKGHAYLALKLKVKNNGKAQTLMGDEDFALRDSKKNKVKPTMVTSSGDGDSFETISTEKLHHGATTTGYIVFNVDKSKKYTLELTPTTDSGKEESTTKLAMSPKKYKDKTAEPKKALQAYISEVFLNKKNLDYDKLVANNAKTDKQQYQSATRKYLEDAFDAQITDDASNKMISDIQDVNGKKARAVYAIKSVTPNSAEITVTPIVLKLTSLSEVIDNVQSSAQDAVDQSNEDDDEADDSESLSPDDVEAGAKNAVYEKFPELLTKLPIRQADDSDIKMTKLTISGSSIHQMTNSNH</sequence>
<dbReference type="InterPro" id="IPR029051">
    <property type="entry name" value="DUF4352"/>
</dbReference>
<dbReference type="Pfam" id="PF17118">
    <property type="entry name" value="DUF5105"/>
    <property type="match status" value="1"/>
</dbReference>
<dbReference type="EMBL" id="WEZT01000013">
    <property type="protein sequence ID" value="MYV05628.1"/>
    <property type="molecule type" value="Genomic_DNA"/>
</dbReference>
<evidence type="ECO:0000313" key="7">
    <source>
        <dbReference type="Proteomes" id="UP000480570"/>
    </source>
</evidence>
<dbReference type="Proteomes" id="UP000480570">
    <property type="component" value="Unassembled WGS sequence"/>
</dbReference>
<feature type="signal peptide" evidence="3">
    <location>
        <begin position="1"/>
        <end position="20"/>
    </location>
</feature>
<dbReference type="AlphaFoldDB" id="A0A7C9MSD1"/>